<feature type="signal peptide" evidence="2">
    <location>
        <begin position="1"/>
        <end position="25"/>
    </location>
</feature>
<evidence type="ECO:0000313" key="4">
    <source>
        <dbReference type="Proteomes" id="UP000824782"/>
    </source>
</evidence>
<reference evidence="3" key="1">
    <citation type="thesis" date="2020" institute="ProQuest LLC" country="789 East Eisenhower Parkway, Ann Arbor, MI, USA">
        <title>Comparative Genomics and Chromosome Evolution.</title>
        <authorList>
            <person name="Mudd A.B."/>
        </authorList>
    </citation>
    <scope>NUCLEOTIDE SEQUENCE</scope>
    <source>
        <strain evidence="3">237g6f4</strain>
        <tissue evidence="3">Blood</tissue>
    </source>
</reference>
<keyword evidence="1" id="KW-0472">Membrane</keyword>
<dbReference type="AlphaFoldDB" id="A0AAV7CUE0"/>
<name>A0AAV7CUE0_ENGPU</name>
<organism evidence="3 4">
    <name type="scientific">Engystomops pustulosus</name>
    <name type="common">Tungara frog</name>
    <name type="synonym">Physalaemus pustulosus</name>
    <dbReference type="NCBI Taxonomy" id="76066"/>
    <lineage>
        <taxon>Eukaryota</taxon>
        <taxon>Metazoa</taxon>
        <taxon>Chordata</taxon>
        <taxon>Craniata</taxon>
        <taxon>Vertebrata</taxon>
        <taxon>Euteleostomi</taxon>
        <taxon>Amphibia</taxon>
        <taxon>Batrachia</taxon>
        <taxon>Anura</taxon>
        <taxon>Neobatrachia</taxon>
        <taxon>Hyloidea</taxon>
        <taxon>Leptodactylidae</taxon>
        <taxon>Leiuperinae</taxon>
        <taxon>Engystomops</taxon>
    </lineage>
</organism>
<gene>
    <name evidence="3" type="ORF">GDO81_006075</name>
</gene>
<keyword evidence="4" id="KW-1185">Reference proteome</keyword>
<dbReference type="EMBL" id="WNYA01000002">
    <property type="protein sequence ID" value="KAG8588725.1"/>
    <property type="molecule type" value="Genomic_DNA"/>
</dbReference>
<feature type="transmembrane region" description="Helical" evidence="1">
    <location>
        <begin position="41"/>
        <end position="61"/>
    </location>
</feature>
<proteinExistence type="predicted"/>
<feature type="chain" id="PRO_5043451166" evidence="2">
    <location>
        <begin position="26"/>
        <end position="63"/>
    </location>
</feature>
<evidence type="ECO:0000256" key="2">
    <source>
        <dbReference type="SAM" id="SignalP"/>
    </source>
</evidence>
<protein>
    <submittedName>
        <fullName evidence="3">Uncharacterized protein</fullName>
    </submittedName>
</protein>
<keyword evidence="2" id="KW-0732">Signal</keyword>
<accession>A0AAV7CUE0</accession>
<evidence type="ECO:0000256" key="1">
    <source>
        <dbReference type="SAM" id="Phobius"/>
    </source>
</evidence>
<dbReference type="Proteomes" id="UP000824782">
    <property type="component" value="Unassembled WGS sequence"/>
</dbReference>
<sequence>MTSSMIPRYIFVCAILLAIMAVVLGKGPMGTNRTVAETNGTPHVSAMFLVILTFSMFHYILNN</sequence>
<comment type="caution">
    <text evidence="3">The sequence shown here is derived from an EMBL/GenBank/DDBJ whole genome shotgun (WGS) entry which is preliminary data.</text>
</comment>
<keyword evidence="1" id="KW-0812">Transmembrane</keyword>
<keyword evidence="1" id="KW-1133">Transmembrane helix</keyword>
<evidence type="ECO:0000313" key="3">
    <source>
        <dbReference type="EMBL" id="KAG8588725.1"/>
    </source>
</evidence>